<accession>A0A2U1TFB8</accession>
<dbReference type="Proteomes" id="UP000244962">
    <property type="component" value="Unassembled WGS sequence"/>
</dbReference>
<proteinExistence type="predicted"/>
<dbReference type="AlphaFoldDB" id="A0A2U1TFB8"/>
<dbReference type="CDD" id="cd00586">
    <property type="entry name" value="4HBT"/>
    <property type="match status" value="1"/>
</dbReference>
<reference evidence="2" key="1">
    <citation type="submission" date="2018-04" db="EMBL/GenBank/DDBJ databases">
        <authorList>
            <person name="Liu S."/>
            <person name="Wang Z."/>
            <person name="Li J."/>
        </authorList>
    </citation>
    <scope>NUCLEOTIDE SEQUENCE [LARGE SCALE GENOMIC DNA]</scope>
    <source>
        <strain evidence="2">622</strain>
    </source>
</reference>
<evidence type="ECO:0000313" key="2">
    <source>
        <dbReference type="Proteomes" id="UP000244962"/>
    </source>
</evidence>
<comment type="caution">
    <text evidence="1">The sequence shown here is derived from an EMBL/GenBank/DDBJ whole genome shotgun (WGS) entry which is preliminary data.</text>
</comment>
<evidence type="ECO:0000313" key="1">
    <source>
        <dbReference type="EMBL" id="PWC07579.1"/>
    </source>
</evidence>
<gene>
    <name evidence="1" type="ORF">DF223_05970</name>
</gene>
<dbReference type="InterPro" id="IPR029069">
    <property type="entry name" value="HotDog_dom_sf"/>
</dbReference>
<sequence length="196" mass="23040">MNLLWRTILHFWMSKRAHRRDTDGLHPYDVFSTSYRVLPTDIDYLGHLNNGRYLSIADLGRFDMLIRSGLWAEMQRLGWYPVVQSLTISYRKSLLPWKKFDVETRFMGFDDRAVYVEQRFVYEGEIYARLHMKGRFLKRAGGHVSVEEIRQLAGDPRDDSQIEGWIHSWASDVALPSVKSPAPSIWDASDRPVHRR</sequence>
<name>A0A2U1TFB8_9MICO</name>
<dbReference type="Pfam" id="PF13279">
    <property type="entry name" value="4HBT_2"/>
    <property type="match status" value="1"/>
</dbReference>
<dbReference type="SUPFAM" id="SSF54637">
    <property type="entry name" value="Thioesterase/thiol ester dehydrase-isomerase"/>
    <property type="match status" value="1"/>
</dbReference>
<dbReference type="RefSeq" id="WP_108962526.1">
    <property type="nucleotide sequence ID" value="NZ_QEFB01000004.1"/>
</dbReference>
<dbReference type="EMBL" id="QEFB01000004">
    <property type="protein sequence ID" value="PWC07579.1"/>
    <property type="molecule type" value="Genomic_DNA"/>
</dbReference>
<keyword evidence="2" id="KW-1185">Reference proteome</keyword>
<dbReference type="Gene3D" id="3.10.129.10">
    <property type="entry name" value="Hotdog Thioesterase"/>
    <property type="match status" value="1"/>
</dbReference>
<dbReference type="PANTHER" id="PTHR12475">
    <property type="match status" value="1"/>
</dbReference>
<dbReference type="InterPro" id="IPR051490">
    <property type="entry name" value="THEM6_lcsJ_thioesterase"/>
</dbReference>
<dbReference type="PANTHER" id="PTHR12475:SF4">
    <property type="entry name" value="PROTEIN THEM6"/>
    <property type="match status" value="1"/>
</dbReference>
<protein>
    <submittedName>
        <fullName evidence="1">4-hydroxybenzoyl-CoA thioesterase</fullName>
    </submittedName>
</protein>
<organism evidence="1 2">
    <name type="scientific">Mycetocola zhujimingii</name>
    <dbReference type="NCBI Taxonomy" id="2079792"/>
    <lineage>
        <taxon>Bacteria</taxon>
        <taxon>Bacillati</taxon>
        <taxon>Actinomycetota</taxon>
        <taxon>Actinomycetes</taxon>
        <taxon>Micrococcales</taxon>
        <taxon>Microbacteriaceae</taxon>
        <taxon>Mycetocola</taxon>
    </lineage>
</organism>